<accession>A0ABQ8Q6B3</accession>
<proteinExistence type="predicted"/>
<reference evidence="2" key="1">
    <citation type="submission" date="2022-08" db="EMBL/GenBank/DDBJ databases">
        <authorList>
            <consortium name="DOE Joint Genome Institute"/>
            <person name="Min B."/>
            <person name="Riley R."/>
            <person name="Sierra-Patev S."/>
            <person name="Naranjo-Ortiz M."/>
            <person name="Looney B."/>
            <person name="Konkel Z."/>
            <person name="Slot J.C."/>
            <person name="Sakamoto Y."/>
            <person name="Steenwyk J.L."/>
            <person name="Rokas A."/>
            <person name="Carro J."/>
            <person name="Camarero S."/>
            <person name="Ferreira P."/>
            <person name="Molpeceres G."/>
            <person name="Ruiz-Duenas F.J."/>
            <person name="Serrano A."/>
            <person name="Henrissat B."/>
            <person name="Drula E."/>
            <person name="Hughes K.W."/>
            <person name="Mata J.L."/>
            <person name="Ishikawa N.K."/>
            <person name="Vargas-Isla R."/>
            <person name="Ushijima S."/>
            <person name="Smith C.A."/>
            <person name="Ahrendt S."/>
            <person name="Andreopoulos W."/>
            <person name="He G."/>
            <person name="Labutti K."/>
            <person name="Lipzen A."/>
            <person name="Ng V."/>
            <person name="Sandor L."/>
            <person name="Barry K."/>
            <person name="Martinez A.T."/>
            <person name="Xiao Y."/>
            <person name="Gibbons J.G."/>
            <person name="Terashima K."/>
            <person name="Hibbett D.S."/>
            <person name="Grigoriev I.V."/>
        </authorList>
    </citation>
    <scope>NUCLEOTIDE SEQUENCE</scope>
    <source>
        <strain evidence="2">TFB10827</strain>
    </source>
</reference>
<gene>
    <name evidence="2" type="ORF">F5050DRAFT_582067</name>
</gene>
<keyword evidence="1" id="KW-0732">Signal</keyword>
<evidence type="ECO:0000313" key="3">
    <source>
        <dbReference type="Proteomes" id="UP001163828"/>
    </source>
</evidence>
<sequence>MSNLLSCRAFRFVILILLGLCLMAYAAPTPSFGLRGHTNRRSIRGRWMRMIMEAVTKEDEQVFSSYLSDIVTGERLPKSGTNSIAAYEVKGTYKDHDGNNLVIKILPGNSTYTWGEAKALRTIGDLVDSGTIMYAEPHWPSSRYLPAVVMKRMPGKILEHIPAYMHATPKQKESFRREIAKLMCQKVAAVAANTRVIHKENHKRNVLITLKDDQTLTGISSVELVDYGWPGTFFADENVNQADVKNQALKDCKEEWVDQWVEDRWEHLRND</sequence>
<organism evidence="2 3">
    <name type="scientific">Lentinula boryana</name>
    <dbReference type="NCBI Taxonomy" id="40481"/>
    <lineage>
        <taxon>Eukaryota</taxon>
        <taxon>Fungi</taxon>
        <taxon>Dikarya</taxon>
        <taxon>Basidiomycota</taxon>
        <taxon>Agaricomycotina</taxon>
        <taxon>Agaricomycetes</taxon>
        <taxon>Agaricomycetidae</taxon>
        <taxon>Agaricales</taxon>
        <taxon>Marasmiineae</taxon>
        <taxon>Omphalotaceae</taxon>
        <taxon>Lentinula</taxon>
    </lineage>
</organism>
<evidence type="ECO:0000313" key="2">
    <source>
        <dbReference type="EMBL" id="KAJ3994040.1"/>
    </source>
</evidence>
<protein>
    <recommendedName>
        <fullName evidence="4">Protein kinase domain-containing protein</fullName>
    </recommendedName>
</protein>
<evidence type="ECO:0000256" key="1">
    <source>
        <dbReference type="SAM" id="SignalP"/>
    </source>
</evidence>
<feature type="chain" id="PRO_5047402285" description="Protein kinase domain-containing protein" evidence="1">
    <location>
        <begin position="27"/>
        <end position="271"/>
    </location>
</feature>
<comment type="caution">
    <text evidence="2">The sequence shown here is derived from an EMBL/GenBank/DDBJ whole genome shotgun (WGS) entry which is preliminary data.</text>
</comment>
<feature type="signal peptide" evidence="1">
    <location>
        <begin position="1"/>
        <end position="26"/>
    </location>
</feature>
<dbReference type="Proteomes" id="UP001163828">
    <property type="component" value="Unassembled WGS sequence"/>
</dbReference>
<evidence type="ECO:0008006" key="4">
    <source>
        <dbReference type="Google" id="ProtNLM"/>
    </source>
</evidence>
<dbReference type="EMBL" id="MU790727">
    <property type="protein sequence ID" value="KAJ3994040.1"/>
    <property type="molecule type" value="Genomic_DNA"/>
</dbReference>
<name>A0ABQ8Q6B3_9AGAR</name>
<keyword evidence="3" id="KW-1185">Reference proteome</keyword>